<proteinExistence type="predicted"/>
<name>A0A0P0RE71_9BURK</name>
<gene>
    <name evidence="1" type="ORF">K788_0002972</name>
</gene>
<evidence type="ECO:0000313" key="1">
    <source>
        <dbReference type="EMBL" id="ALL66724.1"/>
    </source>
</evidence>
<evidence type="ECO:0000313" key="2">
    <source>
        <dbReference type="Proteomes" id="UP000019146"/>
    </source>
</evidence>
<organism evidence="1 2">
    <name type="scientific">Paraburkholderia caribensis MBA4</name>
    <dbReference type="NCBI Taxonomy" id="1323664"/>
    <lineage>
        <taxon>Bacteria</taxon>
        <taxon>Pseudomonadati</taxon>
        <taxon>Pseudomonadota</taxon>
        <taxon>Betaproteobacteria</taxon>
        <taxon>Burkholderiales</taxon>
        <taxon>Burkholderiaceae</taxon>
        <taxon>Paraburkholderia</taxon>
    </lineage>
</organism>
<accession>A0A0P0RE71</accession>
<dbReference type="Proteomes" id="UP000019146">
    <property type="component" value="Chromosome 2"/>
</dbReference>
<dbReference type="KEGG" id="bcai:K788_0002972"/>
<protein>
    <submittedName>
        <fullName evidence="1">Uncharacterized protein</fullName>
    </submittedName>
</protein>
<reference evidence="1 2" key="1">
    <citation type="journal article" date="2014" name="Genome Announc.">
        <title>Draft Genome Sequence of the Haloacid-Degrading Burkholderia caribensis Strain MBA4.</title>
        <authorList>
            <person name="Pan Y."/>
            <person name="Kong K.F."/>
            <person name="Tsang J.S."/>
        </authorList>
    </citation>
    <scope>NUCLEOTIDE SEQUENCE [LARGE SCALE GENOMIC DNA]</scope>
    <source>
        <strain evidence="1 2">MBA4</strain>
    </source>
</reference>
<dbReference type="EMBL" id="CP012747">
    <property type="protein sequence ID" value="ALL66724.1"/>
    <property type="molecule type" value="Genomic_DNA"/>
</dbReference>
<sequence length="59" mass="6446">MEAIRILPDGVRATHFSSIVPASVKRRHDALFDAIANNGLPSRARERRALAWHDSPAAG</sequence>
<dbReference type="AlphaFoldDB" id="A0A0P0RE71"/>